<feature type="region of interest" description="Disordered" evidence="1">
    <location>
        <begin position="78"/>
        <end position="119"/>
    </location>
</feature>
<gene>
    <name evidence="3" type="ORF">CVV65_08780</name>
</gene>
<accession>A0A2K8N7C7</accession>
<keyword evidence="2" id="KW-0472">Membrane</keyword>
<protein>
    <recommendedName>
        <fullName evidence="5">Transmembrane protein</fullName>
    </recommendedName>
</protein>
<dbReference type="RefSeq" id="WP_100667804.1">
    <property type="nucleotide sequence ID" value="NZ_CP024955.1"/>
</dbReference>
<feature type="transmembrane region" description="Helical" evidence="2">
    <location>
        <begin position="30"/>
        <end position="49"/>
    </location>
</feature>
<proteinExistence type="predicted"/>
<dbReference type="OrthoDB" id="9836928at2"/>
<evidence type="ECO:0000256" key="2">
    <source>
        <dbReference type="SAM" id="Phobius"/>
    </source>
</evidence>
<evidence type="ECO:0000256" key="1">
    <source>
        <dbReference type="SAM" id="MobiDB-lite"/>
    </source>
</evidence>
<evidence type="ECO:0000313" key="4">
    <source>
        <dbReference type="Proteomes" id="UP000231932"/>
    </source>
</evidence>
<dbReference type="Proteomes" id="UP000231932">
    <property type="component" value="Chromosome"/>
</dbReference>
<dbReference type="EMBL" id="CP024955">
    <property type="protein sequence ID" value="ATY85005.1"/>
    <property type="molecule type" value="Genomic_DNA"/>
</dbReference>
<dbReference type="AlphaFoldDB" id="A0A2K8N7C7"/>
<keyword evidence="4" id="KW-1185">Reference proteome</keyword>
<dbReference type="KEGG" id="kyr:CVV65_08780"/>
<evidence type="ECO:0000313" key="3">
    <source>
        <dbReference type="EMBL" id="ATY85005.1"/>
    </source>
</evidence>
<sequence length="131" mass="13976">MKLWTVPVFGSGVFFLIAVAAGHVWTTALLRTGVSAVVLTIVALVVEGVRRWVVEAAPSTIDLRSEPDDDDLAQLAVAGRPPGFEGEETTRAEAEGESTLPASPLPSQRPDADGAKAGQWTDLAAWVQRRR</sequence>
<name>A0A2K8N7C7_9BACL</name>
<keyword evidence="2" id="KW-0812">Transmembrane</keyword>
<evidence type="ECO:0008006" key="5">
    <source>
        <dbReference type="Google" id="ProtNLM"/>
    </source>
</evidence>
<reference evidence="4" key="1">
    <citation type="submission" date="2017-11" db="EMBL/GenBank/DDBJ databases">
        <title>Complete Genome Sequence of Kyrpidia sp. Strain EA-1, a thermophilic, hydrogen-oxidizing Bacterium, isolated from the Azores.</title>
        <authorList>
            <person name="Reiner J.E."/>
            <person name="Lapp C.J."/>
            <person name="Bunk B."/>
            <person name="Gescher J."/>
        </authorList>
    </citation>
    <scope>NUCLEOTIDE SEQUENCE [LARGE SCALE GENOMIC DNA]</scope>
    <source>
        <strain evidence="4">EA-1</strain>
    </source>
</reference>
<organism evidence="3 4">
    <name type="scientific">Kyrpidia spormannii</name>
    <dbReference type="NCBI Taxonomy" id="2055160"/>
    <lineage>
        <taxon>Bacteria</taxon>
        <taxon>Bacillati</taxon>
        <taxon>Bacillota</taxon>
        <taxon>Bacilli</taxon>
        <taxon>Bacillales</taxon>
        <taxon>Alicyclobacillaceae</taxon>
        <taxon>Kyrpidia</taxon>
    </lineage>
</organism>
<keyword evidence="2" id="KW-1133">Transmembrane helix</keyword>